<protein>
    <recommendedName>
        <fullName evidence="16">Diacylglycerol O-acyltransferase</fullName>
    </recommendedName>
</protein>
<evidence type="ECO:0000313" key="15">
    <source>
        <dbReference type="Proteomes" id="UP000824890"/>
    </source>
</evidence>
<evidence type="ECO:0000256" key="9">
    <source>
        <dbReference type="ARBA" id="ARBA00047604"/>
    </source>
</evidence>
<feature type="domain" description="O-acyltransferase WSD1 C-terminal" evidence="13">
    <location>
        <begin position="284"/>
        <end position="428"/>
    </location>
</feature>
<comment type="caution">
    <text evidence="14">The sequence shown here is derived from an EMBL/GenBank/DDBJ whole genome shotgun (WGS) entry which is preliminary data.</text>
</comment>
<evidence type="ECO:0000259" key="13">
    <source>
        <dbReference type="Pfam" id="PF06974"/>
    </source>
</evidence>
<dbReference type="InterPro" id="IPR045034">
    <property type="entry name" value="O-acyltransferase_WSD1-like"/>
</dbReference>
<evidence type="ECO:0000313" key="14">
    <source>
        <dbReference type="EMBL" id="KAH0932904.1"/>
    </source>
</evidence>
<evidence type="ECO:0000256" key="6">
    <source>
        <dbReference type="ARBA" id="ARBA00022824"/>
    </source>
</evidence>
<dbReference type="PANTHER" id="PTHR31650">
    <property type="entry name" value="O-ACYLTRANSFERASE (WSD1-LIKE) FAMILY PROTEIN"/>
    <property type="match status" value="1"/>
</dbReference>
<proteinExistence type="inferred from homology"/>
<dbReference type="Proteomes" id="UP000824890">
    <property type="component" value="Unassembled WGS sequence"/>
</dbReference>
<comment type="catalytic activity">
    <reaction evidence="10">
        <text>an acyl-CoA + a 1,2-diacyl-sn-glycerol = a triacyl-sn-glycerol + CoA</text>
        <dbReference type="Rhea" id="RHEA:10868"/>
        <dbReference type="ChEBI" id="CHEBI:17815"/>
        <dbReference type="ChEBI" id="CHEBI:57287"/>
        <dbReference type="ChEBI" id="CHEBI:58342"/>
        <dbReference type="ChEBI" id="CHEBI:64615"/>
        <dbReference type="EC" id="2.3.1.20"/>
    </reaction>
</comment>
<evidence type="ECO:0000256" key="7">
    <source>
        <dbReference type="ARBA" id="ARBA00023315"/>
    </source>
</evidence>
<evidence type="ECO:0000256" key="2">
    <source>
        <dbReference type="ARBA" id="ARBA00004586"/>
    </source>
</evidence>
<evidence type="ECO:0000259" key="12">
    <source>
        <dbReference type="Pfam" id="PF03007"/>
    </source>
</evidence>
<organism evidence="14 15">
    <name type="scientific">Brassica napus</name>
    <name type="common">Rape</name>
    <dbReference type="NCBI Taxonomy" id="3708"/>
    <lineage>
        <taxon>Eukaryota</taxon>
        <taxon>Viridiplantae</taxon>
        <taxon>Streptophyta</taxon>
        <taxon>Embryophyta</taxon>
        <taxon>Tracheophyta</taxon>
        <taxon>Spermatophyta</taxon>
        <taxon>Magnoliopsida</taxon>
        <taxon>eudicotyledons</taxon>
        <taxon>Gunneridae</taxon>
        <taxon>Pentapetalae</taxon>
        <taxon>rosids</taxon>
        <taxon>malvids</taxon>
        <taxon>Brassicales</taxon>
        <taxon>Brassicaceae</taxon>
        <taxon>Brassiceae</taxon>
        <taxon>Brassica</taxon>
    </lineage>
</organism>
<comment type="subcellular location">
    <subcellularLocation>
        <location evidence="1">Cell membrane</location>
        <topology evidence="1">Single-pass membrane protein</topology>
    </subcellularLocation>
    <subcellularLocation>
        <location evidence="2">Endoplasmic reticulum membrane</location>
    </subcellularLocation>
</comment>
<comment type="pathway">
    <text evidence="4">Lipid metabolism.</text>
</comment>
<feature type="domain" description="O-acyltransferase WSD1-like N-terminal" evidence="12">
    <location>
        <begin position="16"/>
        <end position="225"/>
    </location>
</feature>
<keyword evidence="15" id="KW-1185">Reference proteome</keyword>
<feature type="transmembrane region" description="Helical" evidence="11">
    <location>
        <begin position="157"/>
        <end position="176"/>
    </location>
</feature>
<evidence type="ECO:0000256" key="5">
    <source>
        <dbReference type="ARBA" id="ARBA00022679"/>
    </source>
</evidence>
<feature type="domain" description="O-acyltransferase WSD1 C-terminal" evidence="13">
    <location>
        <begin position="756"/>
        <end position="900"/>
    </location>
</feature>
<comment type="catalytic activity">
    <reaction evidence="9">
        <text>a long chain fatty alcohol + a fatty acyl-CoA = a long-chain alcohol wax ester + CoA</text>
        <dbReference type="Rhea" id="RHEA:38443"/>
        <dbReference type="ChEBI" id="CHEBI:17135"/>
        <dbReference type="ChEBI" id="CHEBI:57287"/>
        <dbReference type="ChEBI" id="CHEBI:77636"/>
        <dbReference type="ChEBI" id="CHEBI:235323"/>
        <dbReference type="EC" id="2.3.1.75"/>
    </reaction>
</comment>
<keyword evidence="6" id="KW-0256">Endoplasmic reticulum</keyword>
<dbReference type="InterPro" id="IPR009721">
    <property type="entry name" value="O-acyltransferase_WSD1_C"/>
</dbReference>
<comment type="similarity">
    <text evidence="8">In the N-terminal section; belongs to the long-chain O-acyltransferase family.</text>
</comment>
<dbReference type="SUPFAM" id="SSF52777">
    <property type="entry name" value="CoA-dependent acyltransferases"/>
    <property type="match status" value="1"/>
</dbReference>
<comment type="pathway">
    <text evidence="3">Glycerolipid metabolism; triacylglycerol biosynthesis.</text>
</comment>
<gene>
    <name evidence="14" type="ORF">HID58_010021</name>
</gene>
<dbReference type="InterPro" id="IPR004255">
    <property type="entry name" value="O-acyltransferase_WSD1_N"/>
</dbReference>
<evidence type="ECO:0000256" key="10">
    <source>
        <dbReference type="ARBA" id="ARBA00048109"/>
    </source>
</evidence>
<evidence type="ECO:0000256" key="8">
    <source>
        <dbReference type="ARBA" id="ARBA00024360"/>
    </source>
</evidence>
<evidence type="ECO:0000256" key="3">
    <source>
        <dbReference type="ARBA" id="ARBA00004771"/>
    </source>
</evidence>
<evidence type="ECO:0000256" key="1">
    <source>
        <dbReference type="ARBA" id="ARBA00004162"/>
    </source>
</evidence>
<sequence length="973" mass="110410">MCSLLYWYQKRFNFSIKNTWIKLPRFSSKVEMKKNGQAVWVPVTVRVEDHVIVPDLDHFNIENPDQFIEDYTSNIASTPMDMSRPLWEFHVLNVKTSSAKSVGIGKLHHSLGDGMSLMSLLLASSRKVSDPKAPPTTTATKKHADSSAKGWWCIRRFWLVINIIFTTLIELFKFWLTLCFMRDTKTPLMSEPGDTVRPRKCINRIISLDDVKMIKNTMEMKVNDVLLGMTQAGLSRYLSKKSDDDMATGKKKVRLRGTVAVNLRPDTKIEDLTNMMEKGSKCRWGNFVGIVIFPLWVRGEDDPLEYVRKAKSTMDMKRISMEALILYGLVKCIMKIFGDKAAENIVKRVFGHTTLTFSSVMGPKEEVSLFDHPMSYVTATASGGPQALIIHFVSYVDKIIINLAVDTTVIPDPHQLCDDLVESLGIIKLAALEKGVHNMEREDMAREKQAEITIMEPLSPVSRLFVSPGFYGVIVFTLGFKTRCNSSAIVEGIKNTWIKLPRFSSKVVMDDKKNGEAVWVPVNVRVEDHVFVPDIDHSDITNPDQFIEDYTSNIANTLMDMSRPLWEFHVLNIKTSNAESLGIGKFHHSLGDGMSLMSLLYASSRKISDPNALPTTATTRKQVGSNDNWWLVARFWLMIRVIFTTFIELFKSLLTLCFMRDTKTPLMGKPGDRNGPRKIIHRIVSFDDVKFVKNTMKMKVNDVLLGITQAGDDPVTEKKKSLEETRLRGTIAVNLRPETKIKDLADMMTKGSKCRWGNFIGVVIFPLWIRSEDDPLEYVRRAKATMDKKKISMEALVLYGFIKFTMKIFGVKAVEAITKRVFSHTTLTFSNVLGPNEDISFFEHPMCYVGASALIGPQALIIHYVSYADKIIINLAVDTTVIPDPHVLCDNLVESLEIIKLSLLEKGLHKMEELFKGLCTIAVQELHHEVKPGVWRCLWLWPICSFRDLDASVTLIFIKFRGLRIARHPQFVA</sequence>
<evidence type="ECO:0000256" key="4">
    <source>
        <dbReference type="ARBA" id="ARBA00005189"/>
    </source>
</evidence>
<keyword evidence="11" id="KW-1133">Transmembrane helix</keyword>
<dbReference type="EMBL" id="JAGKQM010000003">
    <property type="protein sequence ID" value="KAH0932904.1"/>
    <property type="molecule type" value="Genomic_DNA"/>
</dbReference>
<dbReference type="Pfam" id="PF03007">
    <property type="entry name" value="WS_DGAT_cat"/>
    <property type="match status" value="2"/>
</dbReference>
<reference evidence="14 15" key="1">
    <citation type="submission" date="2021-05" db="EMBL/GenBank/DDBJ databases">
        <title>Genome Assembly of Synthetic Allotetraploid Brassica napus Reveals Homoeologous Exchanges between Subgenomes.</title>
        <authorList>
            <person name="Davis J.T."/>
        </authorList>
    </citation>
    <scope>NUCLEOTIDE SEQUENCE [LARGE SCALE GENOMIC DNA]</scope>
    <source>
        <strain evidence="15">cv. Da-Ae</strain>
        <tissue evidence="14">Seedling</tissue>
    </source>
</reference>
<keyword evidence="11" id="KW-0812">Transmembrane</keyword>
<accession>A0ABQ8DU76</accession>
<evidence type="ECO:0008006" key="16">
    <source>
        <dbReference type="Google" id="ProtNLM"/>
    </source>
</evidence>
<dbReference type="PANTHER" id="PTHR31650:SF46">
    <property type="entry name" value="(RAPE) HYPOTHETICAL PROTEIN"/>
    <property type="match status" value="1"/>
</dbReference>
<evidence type="ECO:0000256" key="11">
    <source>
        <dbReference type="SAM" id="Phobius"/>
    </source>
</evidence>
<keyword evidence="11" id="KW-0472">Membrane</keyword>
<keyword evidence="5" id="KW-0808">Transferase</keyword>
<keyword evidence="7" id="KW-0012">Acyltransferase</keyword>
<dbReference type="Pfam" id="PF06974">
    <property type="entry name" value="WS_DGAT_C"/>
    <property type="match status" value="2"/>
</dbReference>
<name>A0ABQ8DU76_BRANA</name>
<feature type="domain" description="O-acyltransferase WSD1-like N-terminal" evidence="12">
    <location>
        <begin position="488"/>
        <end position="703"/>
    </location>
</feature>